<proteinExistence type="predicted"/>
<evidence type="ECO:0000313" key="1">
    <source>
        <dbReference type="EMBL" id="TGX83927.1"/>
    </source>
</evidence>
<protein>
    <submittedName>
        <fullName evidence="1">DNA-binding protein</fullName>
    </submittedName>
</protein>
<accession>A0AC61QTJ1</accession>
<dbReference type="EMBL" id="SRZC01000002">
    <property type="protein sequence ID" value="TGX83927.1"/>
    <property type="molecule type" value="Genomic_DNA"/>
</dbReference>
<keyword evidence="1" id="KW-0238">DNA-binding</keyword>
<evidence type="ECO:0000313" key="2">
    <source>
        <dbReference type="Proteomes" id="UP000308886"/>
    </source>
</evidence>
<reference evidence="1" key="1">
    <citation type="submission" date="2019-04" db="EMBL/GenBank/DDBJ databases">
        <title>Microbes associate with the intestines of laboratory mice.</title>
        <authorList>
            <person name="Navarre W."/>
            <person name="Wong E."/>
            <person name="Huang K."/>
            <person name="Tropini C."/>
            <person name="Ng K."/>
            <person name="Yu B."/>
        </authorList>
    </citation>
    <scope>NUCLEOTIDE SEQUENCE</scope>
    <source>
        <strain evidence="1">NM73_A23</strain>
    </source>
</reference>
<gene>
    <name evidence="1" type="ORF">E5358_01785</name>
</gene>
<organism evidence="1 2">
    <name type="scientific">Palleniella muris</name>
    <dbReference type="NCBI Taxonomy" id="3038145"/>
    <lineage>
        <taxon>Bacteria</taxon>
        <taxon>Pseudomonadati</taxon>
        <taxon>Bacteroidota</taxon>
        <taxon>Bacteroidia</taxon>
        <taxon>Bacteroidales</taxon>
        <taxon>Prevotellaceae</taxon>
        <taxon>Palleniella</taxon>
    </lineage>
</organism>
<dbReference type="Proteomes" id="UP000308886">
    <property type="component" value="Unassembled WGS sequence"/>
</dbReference>
<sequence>MVMTSEFISTLQRVENVSHLLSKMGESTVDEAVQRIESICAFMERYGDLGEIFEHFKELESKLFMCREMLTVEEAAEYIGVSKSQIYLMTSNREITHFKPRGKFIYIERKELDDVLRRNVIYSKHEMNRRAAAETMADLSKGNRKAKKGTGK</sequence>
<name>A0AC61QTJ1_9BACT</name>
<comment type="caution">
    <text evidence="1">The sequence shown here is derived from an EMBL/GenBank/DDBJ whole genome shotgun (WGS) entry which is preliminary data.</text>
</comment>
<keyword evidence="2" id="KW-1185">Reference proteome</keyword>